<dbReference type="Ensembl" id="ENSCSAVT00000005099.1">
    <property type="protein sequence ID" value="ENSCSAVP00000005028.1"/>
    <property type="gene ID" value="ENSCSAVG00000003001.1"/>
</dbReference>
<dbReference type="Pfam" id="PF13344">
    <property type="entry name" value="Hydrolase_6"/>
    <property type="match status" value="1"/>
</dbReference>
<evidence type="ECO:0000259" key="6">
    <source>
        <dbReference type="PROSITE" id="PS50801"/>
    </source>
</evidence>
<keyword evidence="4" id="KW-0460">Magnesium</keyword>
<dbReference type="GO" id="GO:0005737">
    <property type="term" value="C:cytoplasm"/>
    <property type="evidence" value="ECO:0007669"/>
    <property type="project" value="TreeGrafter"/>
</dbReference>
<name>H2YI79_CIOSA</name>
<proteinExistence type="inferred from homology"/>
<dbReference type="Pfam" id="PF13242">
    <property type="entry name" value="Hydrolase_like"/>
    <property type="match status" value="1"/>
</dbReference>
<sequence>SARMSRMLKNIKAVLVDLSGTLHIGDTAVHGAQDAIAKLRNHRLKIKFVTNTTKESLRSLHSRLQRLGFDIDPDEIYSSLTSARRVVEEQHLRPHLMLSDSAREDFDGVNVVHPNAVVMGLSPDHFNYDEMNHAMALLMGGAKLIAINKVRGMSLGTGAFVAALEYVNVESIVIGKPQKIFFFVAALSMGGCGCPLYGCVMIGDDVRDDVGGAIEAGMMGMLVRSGKYRAGDEMKIGLSSELVVEDVRAAVKVVLASVGS</sequence>
<dbReference type="GO" id="GO:0016791">
    <property type="term" value="F:phosphatase activity"/>
    <property type="evidence" value="ECO:0007669"/>
    <property type="project" value="InterPro"/>
</dbReference>
<dbReference type="PANTHER" id="PTHR19288">
    <property type="entry name" value="4-NITROPHENYLPHOSPHATASE-RELATED"/>
    <property type="match status" value="1"/>
</dbReference>
<dbReference type="PROSITE" id="PS50801">
    <property type="entry name" value="STAS"/>
    <property type="match status" value="1"/>
</dbReference>
<dbReference type="InterPro" id="IPR036412">
    <property type="entry name" value="HAD-like_sf"/>
</dbReference>
<comment type="similarity">
    <text evidence="2">Belongs to the HAD-like hydrolase superfamily.</text>
</comment>
<comment type="cofactor">
    <cofactor evidence="1">
        <name>Mg(2+)</name>
        <dbReference type="ChEBI" id="CHEBI:18420"/>
    </cofactor>
</comment>
<dbReference type="GeneTree" id="ENSGT00940000155805"/>
<reference evidence="7" key="3">
    <citation type="submission" date="2025-09" db="UniProtKB">
        <authorList>
            <consortium name="Ensembl"/>
        </authorList>
    </citation>
    <scope>IDENTIFICATION</scope>
</reference>
<evidence type="ECO:0000256" key="3">
    <source>
        <dbReference type="ARBA" id="ARBA00022723"/>
    </source>
</evidence>
<reference evidence="8" key="1">
    <citation type="submission" date="2003-08" db="EMBL/GenBank/DDBJ databases">
        <authorList>
            <person name="Birren B."/>
            <person name="Nusbaum C."/>
            <person name="Abebe A."/>
            <person name="Abouelleil A."/>
            <person name="Adekoya E."/>
            <person name="Ait-zahra M."/>
            <person name="Allen N."/>
            <person name="Allen T."/>
            <person name="An P."/>
            <person name="Anderson M."/>
            <person name="Anderson S."/>
            <person name="Arachchi H."/>
            <person name="Armbruster J."/>
            <person name="Bachantsang P."/>
            <person name="Baldwin J."/>
            <person name="Barry A."/>
            <person name="Bayul T."/>
            <person name="Blitshsteyn B."/>
            <person name="Bloom T."/>
            <person name="Blye J."/>
            <person name="Boguslavskiy L."/>
            <person name="Borowsky M."/>
            <person name="Boukhgalter B."/>
            <person name="Brunache A."/>
            <person name="Butler J."/>
            <person name="Calixte N."/>
            <person name="Calvo S."/>
            <person name="Camarata J."/>
            <person name="Campo K."/>
            <person name="Chang J."/>
            <person name="Cheshatsang Y."/>
            <person name="Citroen M."/>
            <person name="Collymore A."/>
            <person name="Considine T."/>
            <person name="Cook A."/>
            <person name="Cooke P."/>
            <person name="Corum B."/>
            <person name="Cuomo C."/>
            <person name="David R."/>
            <person name="Dawoe T."/>
            <person name="Degray S."/>
            <person name="Dodge S."/>
            <person name="Dooley K."/>
            <person name="Dorje P."/>
            <person name="Dorjee K."/>
            <person name="Dorris L."/>
            <person name="Duffey N."/>
            <person name="Dupes A."/>
            <person name="Elkins T."/>
            <person name="Engels R."/>
            <person name="Erickson J."/>
            <person name="Farina A."/>
            <person name="Faro S."/>
            <person name="Ferreira P."/>
            <person name="Fischer H."/>
            <person name="Fitzgerald M."/>
            <person name="Foley K."/>
            <person name="Gage D."/>
            <person name="Galagan J."/>
            <person name="Gearin G."/>
            <person name="Gnerre S."/>
            <person name="Gnirke A."/>
            <person name="Goyette A."/>
            <person name="Graham J."/>
            <person name="Grandbois E."/>
            <person name="Gyaltsen K."/>
            <person name="Hafez N."/>
            <person name="Hagopian D."/>
            <person name="Hagos B."/>
            <person name="Hall J."/>
            <person name="Hatcher B."/>
            <person name="Heller A."/>
            <person name="Higgins H."/>
            <person name="Honan T."/>
            <person name="Horn A."/>
            <person name="Houde N."/>
            <person name="Hughes L."/>
            <person name="Hulme W."/>
            <person name="Husby E."/>
            <person name="Iliev I."/>
            <person name="Jaffe D."/>
            <person name="Jones C."/>
            <person name="Kamal M."/>
            <person name="Kamat A."/>
            <person name="Kamvysselis M."/>
            <person name="Karlsson E."/>
            <person name="Kells C."/>
            <person name="Kieu A."/>
            <person name="Kisner P."/>
            <person name="Kodira C."/>
            <person name="Kulbokas E."/>
            <person name="Labutti K."/>
            <person name="Lama D."/>
            <person name="Landers T."/>
            <person name="Leger J."/>
            <person name="Levine S."/>
            <person name="Lewis D."/>
            <person name="Lewis T."/>
            <person name="Lindblad-toh K."/>
            <person name="Liu X."/>
            <person name="Lokyitsang T."/>
            <person name="Lokyitsang Y."/>
            <person name="Lucien O."/>
            <person name="Lui A."/>
            <person name="Ma L.J."/>
            <person name="Mabbitt R."/>
            <person name="Macdonald J."/>
            <person name="Maclean C."/>
            <person name="Major J."/>
            <person name="Manning J."/>
            <person name="Marabella R."/>
            <person name="Maru K."/>
            <person name="Matthews C."/>
            <person name="Mauceli E."/>
            <person name="Mccarthy M."/>
            <person name="Mcdonough S."/>
            <person name="Mcghee T."/>
            <person name="Meldrim J."/>
            <person name="Meneus L."/>
            <person name="Mesirov J."/>
            <person name="Mihalev A."/>
            <person name="Mihova T."/>
            <person name="Mikkelsen T."/>
            <person name="Mlenga V."/>
            <person name="Moru K."/>
            <person name="Mozes J."/>
            <person name="Mulrain L."/>
            <person name="Munson G."/>
            <person name="Naylor J."/>
            <person name="Newes C."/>
            <person name="Nguyen C."/>
            <person name="Nguyen N."/>
            <person name="Nguyen T."/>
            <person name="Nicol R."/>
            <person name="Nielsen C."/>
            <person name="Nizzari M."/>
            <person name="Norbu C."/>
            <person name="Norbu N."/>
            <person name="O'donnell P."/>
            <person name="Okoawo O."/>
            <person name="O'leary S."/>
            <person name="Omotosho B."/>
            <person name="O'neill K."/>
            <person name="Osman S."/>
            <person name="Parker S."/>
            <person name="Perrin D."/>
            <person name="Phunkhang P."/>
            <person name="Piqani B."/>
            <person name="Purcell S."/>
            <person name="Rachupka T."/>
            <person name="Ramasamy U."/>
            <person name="Rameau R."/>
            <person name="Ray V."/>
            <person name="Raymond C."/>
            <person name="Retta R."/>
            <person name="Richardson S."/>
            <person name="Rise C."/>
            <person name="Rodriguez J."/>
            <person name="Rogers J."/>
            <person name="Rogov P."/>
            <person name="Rutman M."/>
            <person name="Schupbach R."/>
            <person name="Seaman C."/>
            <person name="Settipalli S."/>
            <person name="Sharpe T."/>
            <person name="Sheridan J."/>
            <person name="Sherpa N."/>
            <person name="Shi J."/>
            <person name="Smirnov S."/>
            <person name="Smith C."/>
            <person name="Sougnez C."/>
            <person name="Spencer B."/>
            <person name="Stalker J."/>
            <person name="Stange-thomann N."/>
            <person name="Stavropoulos S."/>
            <person name="Stetson K."/>
            <person name="Stone C."/>
            <person name="Stone S."/>
            <person name="Stubbs M."/>
            <person name="Talamas J."/>
            <person name="Tchuinga P."/>
            <person name="Tenzing P."/>
            <person name="Tesfaye S."/>
            <person name="Theodore J."/>
            <person name="Thoulutsang Y."/>
            <person name="Topham K."/>
            <person name="Towey S."/>
            <person name="Tsamla T."/>
            <person name="Tsomo N."/>
            <person name="Vallee D."/>
            <person name="Vassiliev H."/>
            <person name="Venkataraman V."/>
            <person name="Vinson J."/>
            <person name="Vo A."/>
            <person name="Wade C."/>
            <person name="Wang S."/>
            <person name="Wangchuk T."/>
            <person name="Wangdi T."/>
            <person name="Whittaker C."/>
            <person name="Wilkinson J."/>
            <person name="Wu Y."/>
            <person name="Wyman D."/>
            <person name="Yadav S."/>
            <person name="Yang S."/>
            <person name="Yang X."/>
            <person name="Yeager S."/>
            <person name="Yee E."/>
            <person name="Young G."/>
            <person name="Zainoun J."/>
            <person name="Zembeck L."/>
            <person name="Zimmer A."/>
            <person name="Zody M."/>
            <person name="Lander E."/>
        </authorList>
    </citation>
    <scope>NUCLEOTIDE SEQUENCE [LARGE SCALE GENOMIC DNA]</scope>
</reference>
<dbReference type="InterPro" id="IPR006355">
    <property type="entry name" value="LHPP/HDHD2"/>
</dbReference>
<feature type="domain" description="STAS" evidence="6">
    <location>
        <begin position="1"/>
        <end position="87"/>
    </location>
</feature>
<evidence type="ECO:0000313" key="7">
    <source>
        <dbReference type="Ensembl" id="ENSCSAVP00000005028.1"/>
    </source>
</evidence>
<dbReference type="GO" id="GO:0046872">
    <property type="term" value="F:metal ion binding"/>
    <property type="evidence" value="ECO:0007669"/>
    <property type="project" value="UniProtKB-KW"/>
</dbReference>
<evidence type="ECO:0000256" key="4">
    <source>
        <dbReference type="ARBA" id="ARBA00022842"/>
    </source>
</evidence>
<dbReference type="NCBIfam" id="TIGR01460">
    <property type="entry name" value="HAD-SF-IIA"/>
    <property type="match status" value="1"/>
</dbReference>
<dbReference type="AlphaFoldDB" id="H2YI79"/>
<reference evidence="7" key="2">
    <citation type="submission" date="2025-08" db="UniProtKB">
        <authorList>
            <consortium name="Ensembl"/>
        </authorList>
    </citation>
    <scope>IDENTIFICATION</scope>
</reference>
<protein>
    <recommendedName>
        <fullName evidence="5">Haloacid dehalogenase-like hydrolase domain-containing protein 2</fullName>
    </recommendedName>
</protein>
<organism evidence="7 8">
    <name type="scientific">Ciona savignyi</name>
    <name type="common">Pacific transparent sea squirt</name>
    <dbReference type="NCBI Taxonomy" id="51511"/>
    <lineage>
        <taxon>Eukaryota</taxon>
        <taxon>Metazoa</taxon>
        <taxon>Chordata</taxon>
        <taxon>Tunicata</taxon>
        <taxon>Ascidiacea</taxon>
        <taxon>Phlebobranchia</taxon>
        <taxon>Cionidae</taxon>
        <taxon>Ciona</taxon>
    </lineage>
</organism>
<dbReference type="Gene3D" id="3.40.50.1000">
    <property type="entry name" value="HAD superfamily/HAD-like"/>
    <property type="match status" value="2"/>
</dbReference>
<evidence type="ECO:0000256" key="2">
    <source>
        <dbReference type="ARBA" id="ARBA00007958"/>
    </source>
</evidence>
<dbReference type="InterPro" id="IPR002645">
    <property type="entry name" value="STAS_dom"/>
</dbReference>
<evidence type="ECO:0000313" key="8">
    <source>
        <dbReference type="Proteomes" id="UP000007875"/>
    </source>
</evidence>
<evidence type="ECO:0000256" key="5">
    <source>
        <dbReference type="ARBA" id="ARBA00039666"/>
    </source>
</evidence>
<dbReference type="NCBIfam" id="TIGR01458">
    <property type="entry name" value="HAD-SF-IIA-hyp3"/>
    <property type="match status" value="1"/>
</dbReference>
<dbReference type="InterPro" id="IPR006357">
    <property type="entry name" value="HAD-SF_hydro_IIA"/>
</dbReference>
<keyword evidence="3" id="KW-0479">Metal-binding</keyword>
<accession>H2YI79</accession>
<dbReference type="Proteomes" id="UP000007875">
    <property type="component" value="Unassembled WGS sequence"/>
</dbReference>
<dbReference type="PANTHER" id="PTHR19288:SF46">
    <property type="entry name" value="HALOACID DEHALOGENASE-LIKE HYDROLASE DOMAIN-CONTAINING PROTEIN 2"/>
    <property type="match status" value="1"/>
</dbReference>
<dbReference type="InterPro" id="IPR023214">
    <property type="entry name" value="HAD_sf"/>
</dbReference>
<dbReference type="SUPFAM" id="SSF56784">
    <property type="entry name" value="HAD-like"/>
    <property type="match status" value="1"/>
</dbReference>
<keyword evidence="8" id="KW-1185">Reference proteome</keyword>
<evidence type="ECO:0000256" key="1">
    <source>
        <dbReference type="ARBA" id="ARBA00001946"/>
    </source>
</evidence>